<dbReference type="EMBL" id="UXUI01008173">
    <property type="protein sequence ID" value="VDD90709.1"/>
    <property type="molecule type" value="Genomic_DNA"/>
</dbReference>
<dbReference type="WBParaSite" id="EVEC_0000584901-mRNA-1">
    <property type="protein sequence ID" value="EVEC_0000584901-mRNA-1"/>
    <property type="gene ID" value="EVEC_0000584901"/>
</dbReference>
<proteinExistence type="inferred from homology"/>
<evidence type="ECO:0000313" key="7">
    <source>
        <dbReference type="EMBL" id="VDD90709.1"/>
    </source>
</evidence>
<reference evidence="9" key="1">
    <citation type="submission" date="2017-02" db="UniProtKB">
        <authorList>
            <consortium name="WormBaseParasite"/>
        </authorList>
    </citation>
    <scope>IDENTIFICATION</scope>
</reference>
<keyword evidence="8" id="KW-1185">Reference proteome</keyword>
<evidence type="ECO:0000259" key="6">
    <source>
        <dbReference type="PROSITE" id="PS50255"/>
    </source>
</evidence>
<dbReference type="PROSITE" id="PS50255">
    <property type="entry name" value="CYTOCHROME_B5_2"/>
    <property type="match status" value="1"/>
</dbReference>
<dbReference type="AlphaFoldDB" id="A0A0N4V6G4"/>
<dbReference type="InterPro" id="IPR001199">
    <property type="entry name" value="Cyt_B5-like_heme/steroid-bd"/>
</dbReference>
<dbReference type="InterPro" id="IPR051872">
    <property type="entry name" value="Cytochrome_b5/Flavoprotein_Rdt"/>
</dbReference>
<feature type="region of interest" description="Disordered" evidence="5">
    <location>
        <begin position="1"/>
        <end position="25"/>
    </location>
</feature>
<evidence type="ECO:0000256" key="2">
    <source>
        <dbReference type="ARBA" id="ARBA00022723"/>
    </source>
</evidence>
<evidence type="ECO:0000313" key="8">
    <source>
        <dbReference type="Proteomes" id="UP000274131"/>
    </source>
</evidence>
<dbReference type="SUPFAM" id="SSF55856">
    <property type="entry name" value="Cytochrome b5-like heme/steroid binding domain"/>
    <property type="match status" value="1"/>
</dbReference>
<evidence type="ECO:0000256" key="1">
    <source>
        <dbReference type="ARBA" id="ARBA00022617"/>
    </source>
</evidence>
<keyword evidence="1 4" id="KW-0349">Heme</keyword>
<dbReference type="Proteomes" id="UP000274131">
    <property type="component" value="Unassembled WGS sequence"/>
</dbReference>
<keyword evidence="3 4" id="KW-0408">Iron</keyword>
<reference evidence="7 8" key="2">
    <citation type="submission" date="2018-10" db="EMBL/GenBank/DDBJ databases">
        <authorList>
            <consortium name="Pathogen Informatics"/>
        </authorList>
    </citation>
    <scope>NUCLEOTIDE SEQUENCE [LARGE SCALE GENOMIC DNA]</scope>
</reference>
<gene>
    <name evidence="7" type="ORF">EVEC_LOCUS5460</name>
</gene>
<comment type="similarity">
    <text evidence="4">Belongs to the cytochrome b5 family.</text>
</comment>
<keyword evidence="2 4" id="KW-0479">Metal-binding</keyword>
<name>A0A0N4V6G4_ENTVE</name>
<dbReference type="InterPro" id="IPR018506">
    <property type="entry name" value="Cyt_B5_heme-BS"/>
</dbReference>
<evidence type="ECO:0000256" key="4">
    <source>
        <dbReference type="RuleBase" id="RU362121"/>
    </source>
</evidence>
<dbReference type="PROSITE" id="PS00191">
    <property type="entry name" value="CYTOCHROME_B5_1"/>
    <property type="match status" value="1"/>
</dbReference>
<dbReference type="GO" id="GO:0046872">
    <property type="term" value="F:metal ion binding"/>
    <property type="evidence" value="ECO:0007669"/>
    <property type="project" value="UniProtKB-UniRule"/>
</dbReference>
<dbReference type="Gene3D" id="3.10.120.10">
    <property type="entry name" value="Cytochrome b5-like heme/steroid binding domain"/>
    <property type="match status" value="1"/>
</dbReference>
<accession>A0A0N4V6G4</accession>
<dbReference type="Pfam" id="PF00173">
    <property type="entry name" value="Cyt-b5"/>
    <property type="match status" value="1"/>
</dbReference>
<evidence type="ECO:0000256" key="3">
    <source>
        <dbReference type="ARBA" id="ARBA00023004"/>
    </source>
</evidence>
<dbReference type="PANTHER" id="PTHR46237:SF1">
    <property type="entry name" value="CYTOCHROME B5 REDUCTASE 4"/>
    <property type="match status" value="1"/>
</dbReference>
<feature type="domain" description="Cytochrome b5 heme-binding" evidence="6">
    <location>
        <begin position="49"/>
        <end position="125"/>
    </location>
</feature>
<evidence type="ECO:0000256" key="5">
    <source>
        <dbReference type="SAM" id="MobiDB-lite"/>
    </source>
</evidence>
<dbReference type="STRING" id="51028.A0A0N4V6G4"/>
<protein>
    <submittedName>
        <fullName evidence="9">Cytochrome b5 heme-binding domain-containing protein</fullName>
    </submittedName>
</protein>
<dbReference type="GO" id="GO:0020037">
    <property type="term" value="F:heme binding"/>
    <property type="evidence" value="ECO:0007669"/>
    <property type="project" value="UniProtKB-UniRule"/>
</dbReference>
<feature type="compositionally biased region" description="Polar residues" evidence="5">
    <location>
        <begin position="137"/>
        <end position="157"/>
    </location>
</feature>
<dbReference type="SMART" id="SM01117">
    <property type="entry name" value="Cyt-b5"/>
    <property type="match status" value="1"/>
</dbReference>
<organism evidence="9">
    <name type="scientific">Enterobius vermicularis</name>
    <name type="common">Human pinworm</name>
    <dbReference type="NCBI Taxonomy" id="51028"/>
    <lineage>
        <taxon>Eukaryota</taxon>
        <taxon>Metazoa</taxon>
        <taxon>Ecdysozoa</taxon>
        <taxon>Nematoda</taxon>
        <taxon>Chromadorea</taxon>
        <taxon>Rhabditida</taxon>
        <taxon>Spirurina</taxon>
        <taxon>Oxyuridomorpha</taxon>
        <taxon>Oxyuroidea</taxon>
        <taxon>Oxyuridae</taxon>
        <taxon>Enterobius</taxon>
    </lineage>
</organism>
<dbReference type="GO" id="GO:0005737">
    <property type="term" value="C:cytoplasm"/>
    <property type="evidence" value="ECO:0007669"/>
    <property type="project" value="TreeGrafter"/>
</dbReference>
<evidence type="ECO:0000313" key="9">
    <source>
        <dbReference type="WBParaSite" id="EVEC_0000584901-mRNA-1"/>
    </source>
</evidence>
<dbReference type="GO" id="GO:0004128">
    <property type="term" value="F:cytochrome-b5 reductase activity, acting on NAD(P)H"/>
    <property type="evidence" value="ECO:0007669"/>
    <property type="project" value="TreeGrafter"/>
</dbReference>
<dbReference type="FunFam" id="3.10.120.10:FF:000001">
    <property type="entry name" value="Cytochrome b5 reductase 4"/>
    <property type="match status" value="1"/>
</dbReference>
<sequence>MSLTPPQSIDNAAAKGRPHQRPRVSLQPGRSLMDWINLSAKNLRSLVFQRSVTAEELSSHDTENDCWILLGDHVYDVTKYIPFHPGGNDELLRAAGCDGTALFSEMHAWVNYEALLKSCCVGKFTGDRNKLTKPKDYSSNGNNSTNKNAAGTSTDVQSLEVDK</sequence>
<dbReference type="InterPro" id="IPR036400">
    <property type="entry name" value="Cyt_B5-like_heme/steroid_sf"/>
</dbReference>
<dbReference type="OrthoDB" id="432299at2759"/>
<dbReference type="PANTHER" id="PTHR46237">
    <property type="entry name" value="CYTOCHROME B5 REDUCTASE 4 FAMILY MEMBER"/>
    <property type="match status" value="1"/>
</dbReference>
<feature type="compositionally biased region" description="Polar residues" evidence="5">
    <location>
        <begin position="1"/>
        <end position="10"/>
    </location>
</feature>
<feature type="region of interest" description="Disordered" evidence="5">
    <location>
        <begin position="131"/>
        <end position="163"/>
    </location>
</feature>